<reference evidence="2 3" key="1">
    <citation type="submission" date="2024-06" db="EMBL/GenBank/DDBJ databases">
        <title>Genomic Encyclopedia of Type Strains, Phase IV (KMG-IV): sequencing the most valuable type-strain genomes for metagenomic binning, comparative biology and taxonomic classification.</title>
        <authorList>
            <person name="Goeker M."/>
        </authorList>
    </citation>
    <scope>NUCLEOTIDE SEQUENCE [LARGE SCALE GENOMIC DNA]</scope>
    <source>
        <strain evidence="2 3">DSM 29780</strain>
    </source>
</reference>
<accession>A0ABV2IZT1</accession>
<proteinExistence type="predicted"/>
<dbReference type="RefSeq" id="WP_354556501.1">
    <property type="nucleotide sequence ID" value="NZ_JBEPMB010000002.1"/>
</dbReference>
<evidence type="ECO:0000256" key="1">
    <source>
        <dbReference type="SAM" id="SignalP"/>
    </source>
</evidence>
<protein>
    <submittedName>
        <fullName evidence="2">Uncharacterized protein</fullName>
    </submittedName>
</protein>
<evidence type="ECO:0000313" key="3">
    <source>
        <dbReference type="Proteomes" id="UP001549047"/>
    </source>
</evidence>
<dbReference type="Proteomes" id="UP001549047">
    <property type="component" value="Unassembled WGS sequence"/>
</dbReference>
<comment type="caution">
    <text evidence="2">The sequence shown here is derived from an EMBL/GenBank/DDBJ whole genome shotgun (WGS) entry which is preliminary data.</text>
</comment>
<evidence type="ECO:0000313" key="2">
    <source>
        <dbReference type="EMBL" id="MET3614012.1"/>
    </source>
</evidence>
<sequence length="116" mass="12387">MKILKVAAAAALACAMSASSALSAGMEFKIHNKSDYVINGFYIVGSDGSLSSNWMNFELNGNESANMKFDYDGACDIVFLVAWAATDGSEIKGDPTSIDICKADNIYFDGKNATYD</sequence>
<feature type="signal peptide" evidence="1">
    <location>
        <begin position="1"/>
        <end position="23"/>
    </location>
</feature>
<organism evidence="2 3">
    <name type="scientific">Rhizobium aquaticum</name>
    <dbReference type="NCBI Taxonomy" id="1549636"/>
    <lineage>
        <taxon>Bacteria</taxon>
        <taxon>Pseudomonadati</taxon>
        <taxon>Pseudomonadota</taxon>
        <taxon>Alphaproteobacteria</taxon>
        <taxon>Hyphomicrobiales</taxon>
        <taxon>Rhizobiaceae</taxon>
        <taxon>Rhizobium/Agrobacterium group</taxon>
        <taxon>Rhizobium</taxon>
    </lineage>
</organism>
<keyword evidence="1" id="KW-0732">Signal</keyword>
<keyword evidence="3" id="KW-1185">Reference proteome</keyword>
<dbReference type="EMBL" id="JBEPMB010000002">
    <property type="protein sequence ID" value="MET3614012.1"/>
    <property type="molecule type" value="Genomic_DNA"/>
</dbReference>
<feature type="chain" id="PRO_5047183027" evidence="1">
    <location>
        <begin position="24"/>
        <end position="116"/>
    </location>
</feature>
<name>A0ABV2IZT1_9HYPH</name>
<gene>
    <name evidence="2" type="ORF">ABID16_002341</name>
</gene>